<accession>A0A645GC04</accession>
<gene>
    <name evidence="1" type="ORF">SDC9_171830</name>
</gene>
<evidence type="ECO:0000313" key="1">
    <source>
        <dbReference type="EMBL" id="MPN24431.1"/>
    </source>
</evidence>
<proteinExistence type="predicted"/>
<name>A0A645GC04_9ZZZZ</name>
<dbReference type="EMBL" id="VSSQ01073285">
    <property type="protein sequence ID" value="MPN24431.1"/>
    <property type="molecule type" value="Genomic_DNA"/>
</dbReference>
<protein>
    <submittedName>
        <fullName evidence="1">Uncharacterized protein</fullName>
    </submittedName>
</protein>
<sequence length="184" mass="20921">MQPPVLGDRRDGLPHRHIFALRHHPVLDKSVDGGGHPHAVGGHIRRLRMVGSLRRFVAETGLFKLFGRDNLILDQQFRPLKFLFGRLELYFGSGRWIPFQKISGRYRHDGLAGLDSAPVGKGRTGKRYDPVRRRSDNYLVALRHLDMSAGLDHIAERGRSDLLHFETDHFGLLTGEMDFIRIAG</sequence>
<comment type="caution">
    <text evidence="1">The sequence shown here is derived from an EMBL/GenBank/DDBJ whole genome shotgun (WGS) entry which is preliminary data.</text>
</comment>
<reference evidence="1" key="1">
    <citation type="submission" date="2019-08" db="EMBL/GenBank/DDBJ databases">
        <authorList>
            <person name="Kucharzyk K."/>
            <person name="Murdoch R.W."/>
            <person name="Higgins S."/>
            <person name="Loffler F."/>
        </authorList>
    </citation>
    <scope>NUCLEOTIDE SEQUENCE</scope>
</reference>
<dbReference type="AlphaFoldDB" id="A0A645GC04"/>
<organism evidence="1">
    <name type="scientific">bioreactor metagenome</name>
    <dbReference type="NCBI Taxonomy" id="1076179"/>
    <lineage>
        <taxon>unclassified sequences</taxon>
        <taxon>metagenomes</taxon>
        <taxon>ecological metagenomes</taxon>
    </lineage>
</organism>